<dbReference type="Pfam" id="PF20434">
    <property type="entry name" value="BD-FAE"/>
    <property type="match status" value="1"/>
</dbReference>
<dbReference type="InterPro" id="IPR050300">
    <property type="entry name" value="GDXG_lipolytic_enzyme"/>
</dbReference>
<evidence type="ECO:0000256" key="2">
    <source>
        <dbReference type="SAM" id="MobiDB-lite"/>
    </source>
</evidence>
<feature type="chain" id="PRO_5027114662" description="BD-FAE-like domain-containing protein" evidence="3">
    <location>
        <begin position="21"/>
        <end position="187"/>
    </location>
</feature>
<accession>A0A6J4QHP9</accession>
<evidence type="ECO:0000256" key="3">
    <source>
        <dbReference type="SAM" id="SignalP"/>
    </source>
</evidence>
<feature type="compositionally biased region" description="Basic and acidic residues" evidence="2">
    <location>
        <begin position="175"/>
        <end position="187"/>
    </location>
</feature>
<protein>
    <recommendedName>
        <fullName evidence="4">BD-FAE-like domain-containing protein</fullName>
    </recommendedName>
</protein>
<dbReference type="EMBL" id="CADCUQ010000967">
    <property type="protein sequence ID" value="CAA9441021.1"/>
    <property type="molecule type" value="Genomic_DNA"/>
</dbReference>
<organism evidence="5">
    <name type="scientific">uncultured Phycisphaerae bacterium</name>
    <dbReference type="NCBI Taxonomy" id="904963"/>
    <lineage>
        <taxon>Bacteria</taxon>
        <taxon>Pseudomonadati</taxon>
        <taxon>Planctomycetota</taxon>
        <taxon>Phycisphaerae</taxon>
        <taxon>environmental samples</taxon>
    </lineage>
</organism>
<evidence type="ECO:0000256" key="1">
    <source>
        <dbReference type="ARBA" id="ARBA00022801"/>
    </source>
</evidence>
<feature type="region of interest" description="Disordered" evidence="2">
    <location>
        <begin position="161"/>
        <end position="187"/>
    </location>
</feature>
<dbReference type="PANTHER" id="PTHR48081">
    <property type="entry name" value="AB HYDROLASE SUPERFAMILY PROTEIN C4A8.06C"/>
    <property type="match status" value="1"/>
</dbReference>
<sequence length="187" mass="19843">MARPYVLLLWVAVFAAPAAAVDRAAEPTPARPATQPAAARPAFTRTPDVIYGRKYGTAVTMDVFAPAANANRAAVVWVVSGGWFSAHEAINPDNPLAPVRELVGRGYTVFAVVHGSQPKFTIPEILQDLHRAVRYVRHHAADYRVDPDRIGITGGSAGGHLSLMQGTAGTQGDPAAKDPVDRASSRV</sequence>
<dbReference type="InterPro" id="IPR029058">
    <property type="entry name" value="AB_hydrolase_fold"/>
</dbReference>
<dbReference type="AlphaFoldDB" id="A0A6J4QHP9"/>
<feature type="domain" description="BD-FAE-like" evidence="4">
    <location>
        <begin position="61"/>
        <end position="170"/>
    </location>
</feature>
<name>A0A6J4QHP9_9BACT</name>
<feature type="non-terminal residue" evidence="5">
    <location>
        <position position="187"/>
    </location>
</feature>
<keyword evidence="1" id="KW-0378">Hydrolase</keyword>
<keyword evidence="3" id="KW-0732">Signal</keyword>
<gene>
    <name evidence="5" type="ORF">AVDCRST_MAG64-4162</name>
</gene>
<feature type="signal peptide" evidence="3">
    <location>
        <begin position="1"/>
        <end position="20"/>
    </location>
</feature>
<dbReference type="Gene3D" id="3.40.50.1820">
    <property type="entry name" value="alpha/beta hydrolase"/>
    <property type="match status" value="1"/>
</dbReference>
<evidence type="ECO:0000313" key="5">
    <source>
        <dbReference type="EMBL" id="CAA9441021.1"/>
    </source>
</evidence>
<evidence type="ECO:0000259" key="4">
    <source>
        <dbReference type="Pfam" id="PF20434"/>
    </source>
</evidence>
<proteinExistence type="predicted"/>
<dbReference type="SUPFAM" id="SSF53474">
    <property type="entry name" value="alpha/beta-Hydrolases"/>
    <property type="match status" value="1"/>
</dbReference>
<reference evidence="5" key="1">
    <citation type="submission" date="2020-02" db="EMBL/GenBank/DDBJ databases">
        <authorList>
            <person name="Meier V. D."/>
        </authorList>
    </citation>
    <scope>NUCLEOTIDE SEQUENCE</scope>
    <source>
        <strain evidence="5">AVDCRST_MAG64</strain>
    </source>
</reference>
<dbReference type="GO" id="GO:0016787">
    <property type="term" value="F:hydrolase activity"/>
    <property type="evidence" value="ECO:0007669"/>
    <property type="project" value="UniProtKB-KW"/>
</dbReference>
<dbReference type="InterPro" id="IPR049492">
    <property type="entry name" value="BD-FAE-like_dom"/>
</dbReference>